<keyword evidence="1" id="KW-0732">Signal</keyword>
<name>A0A116KPM7_STRSU</name>
<protein>
    <submittedName>
        <fullName evidence="4">Amino acid ABC transporter amino acid-binding protein</fullName>
    </submittedName>
</protein>
<proteinExistence type="predicted"/>
<dbReference type="GO" id="GO:0016020">
    <property type="term" value="C:membrane"/>
    <property type="evidence" value="ECO:0007669"/>
    <property type="project" value="InterPro"/>
</dbReference>
<evidence type="ECO:0000256" key="1">
    <source>
        <dbReference type="ARBA" id="ARBA00022729"/>
    </source>
</evidence>
<dbReference type="AlphaFoldDB" id="A0A116KPM7"/>
<evidence type="ECO:0000259" key="3">
    <source>
        <dbReference type="SMART" id="SM00079"/>
    </source>
</evidence>
<dbReference type="EMBL" id="FIGJ01000006">
    <property type="protein sequence ID" value="CYU49077.1"/>
    <property type="molecule type" value="Genomic_DNA"/>
</dbReference>
<feature type="domain" description="Ionotropic glutamate receptor C-terminal" evidence="3">
    <location>
        <begin position="85"/>
        <end position="310"/>
    </location>
</feature>
<dbReference type="SUPFAM" id="SSF53850">
    <property type="entry name" value="Periplasmic binding protein-like II"/>
    <property type="match status" value="1"/>
</dbReference>
<evidence type="ECO:0000313" key="5">
    <source>
        <dbReference type="Proteomes" id="UP000072618"/>
    </source>
</evidence>
<dbReference type="GO" id="GO:0015276">
    <property type="term" value="F:ligand-gated monoatomic ion channel activity"/>
    <property type="evidence" value="ECO:0007669"/>
    <property type="project" value="InterPro"/>
</dbReference>
<accession>A0A116KPM7</accession>
<evidence type="ECO:0000259" key="2">
    <source>
        <dbReference type="SMART" id="SM00062"/>
    </source>
</evidence>
<dbReference type="Pfam" id="PF00497">
    <property type="entry name" value="SBP_bac_3"/>
    <property type="match status" value="1"/>
</dbReference>
<gene>
    <name evidence="4" type="primary">artP_1</name>
    <name evidence="4" type="ORF">ERS132394_00695</name>
</gene>
<dbReference type="SMART" id="SM00062">
    <property type="entry name" value="PBPb"/>
    <property type="match status" value="1"/>
</dbReference>
<dbReference type="Gene3D" id="3.40.190.10">
    <property type="entry name" value="Periplasmic binding protein-like II"/>
    <property type="match status" value="2"/>
</dbReference>
<dbReference type="InterPro" id="IPR001638">
    <property type="entry name" value="Solute-binding_3/MltF_N"/>
</dbReference>
<reference evidence="4 5" key="1">
    <citation type="submission" date="2016-02" db="EMBL/GenBank/DDBJ databases">
        <authorList>
            <consortium name="Pathogen Informatics"/>
        </authorList>
    </citation>
    <scope>NUCLEOTIDE SEQUENCE [LARGE SCALE GENOMIC DNA]</scope>
    <source>
        <strain evidence="4 5">LSS32</strain>
    </source>
</reference>
<dbReference type="InterPro" id="IPR001320">
    <property type="entry name" value="Iontro_rcpt_C"/>
</dbReference>
<sequence length="315" mass="34932">MYKNNVKYFYLSKKEKKYAFYYNESPMFYIKNGISMHRIVLKENMMMKKYIMTGLVLLATMTLSACSGNATQEDTSLKDVQEKGKLIVALNPEFPPFEFRTLVDGKDTIVGADIELAKSIGQELGVEVEFSAMSFDNVLNNVQSGQSDIAISGISATEERAKVYDFSIPYYTSTNKVIINKEDLAQYTSLDSLAEANIGAQKGSIQEQIVKEQLPSSTVIALASNGELINQLKSQKLEAVIFEEPIAKAYVAKNDDLVILDTEIKSSYSDAYAIALPKGSTALKEKVDSVITKLVESGQMDQFVQEAYELSIANN</sequence>
<feature type="domain" description="Solute-binding protein family 3/N-terminal" evidence="2">
    <location>
        <begin position="85"/>
        <end position="307"/>
    </location>
</feature>
<dbReference type="PANTHER" id="PTHR35936">
    <property type="entry name" value="MEMBRANE-BOUND LYTIC MUREIN TRANSGLYCOSYLASE F"/>
    <property type="match status" value="1"/>
</dbReference>
<dbReference type="Proteomes" id="UP000072618">
    <property type="component" value="Unassembled WGS sequence"/>
</dbReference>
<dbReference type="SMART" id="SM00079">
    <property type="entry name" value="PBPe"/>
    <property type="match status" value="1"/>
</dbReference>
<evidence type="ECO:0000313" key="4">
    <source>
        <dbReference type="EMBL" id="CYU49077.1"/>
    </source>
</evidence>
<organism evidence="4 5">
    <name type="scientific">Streptococcus suis</name>
    <dbReference type="NCBI Taxonomy" id="1307"/>
    <lineage>
        <taxon>Bacteria</taxon>
        <taxon>Bacillati</taxon>
        <taxon>Bacillota</taxon>
        <taxon>Bacilli</taxon>
        <taxon>Lactobacillales</taxon>
        <taxon>Streptococcaceae</taxon>
        <taxon>Streptococcus</taxon>
    </lineage>
</organism>
<dbReference type="PANTHER" id="PTHR35936:SF17">
    <property type="entry name" value="ARGININE-BINDING EXTRACELLULAR PROTEIN ARTP"/>
    <property type="match status" value="1"/>
</dbReference>